<dbReference type="PANTHER" id="PTHR43585:SF2">
    <property type="entry name" value="ATP-GRASP ENZYME FSQD"/>
    <property type="match status" value="1"/>
</dbReference>
<keyword evidence="7" id="KW-1185">Reference proteome</keyword>
<dbReference type="Proteomes" id="UP000215059">
    <property type="component" value="Unassembled WGS sequence"/>
</dbReference>
<sequence length="397" mass="43138">MILGASILQVPAIKKAKEMGFQVIAVDKDINAVGFEFADIKLVISTIDTPRVLEAAKKYQIDSIMTVASDLPMRTVAKVAQKLSLKSISIETSMIATNKGLMRDCLKDNSVPIPYFTRVGGYDDFLKSVLYFNGKVITKPADNSGSRGVYLIDNKSDSNIEFAFNYAKENSRNGEILIEEFMEGPEVSVESISIDGKVNIIAITDKLTTGAPGFVEMGHSQPSMLNREIKKEIEIITRKAIQAIGLNDGPAHTEIIITNEGPKIVEIGARLGGDNISSHLVPLSTGIDMIKACIEIASGEAPVIKKKLSKGSAIRYIKAPKGKIKEIQGINKATKINGVNKVVLLKNVGEYSVNIESSLDRIGYIIAQASDVEKAIKICEEAINSIFISVENQVEHQ</sequence>
<keyword evidence="1" id="KW-0436">Ligase</keyword>
<dbReference type="Gene3D" id="3.40.50.20">
    <property type="match status" value="1"/>
</dbReference>
<accession>A0A235F935</accession>
<gene>
    <name evidence="6" type="ORF">CGZ90_13125</name>
</gene>
<keyword evidence="2 4" id="KW-0547">Nucleotide-binding</keyword>
<dbReference type="GO" id="GO:0005524">
    <property type="term" value="F:ATP binding"/>
    <property type="evidence" value="ECO:0007669"/>
    <property type="project" value="UniProtKB-UniRule"/>
</dbReference>
<dbReference type="InterPro" id="IPR011761">
    <property type="entry name" value="ATP-grasp"/>
</dbReference>
<reference evidence="6 7" key="1">
    <citation type="submission" date="2017-07" db="EMBL/GenBank/DDBJ databases">
        <title>Fictibacillus sp. nov. GDSW-R2A3 Genome sequencing and assembly.</title>
        <authorList>
            <person name="Mayilraj S."/>
        </authorList>
    </citation>
    <scope>NUCLEOTIDE SEQUENCE [LARGE SCALE GENOMIC DNA]</scope>
    <source>
        <strain evidence="6 7">GDSW-R2A3</strain>
    </source>
</reference>
<proteinExistence type="predicted"/>
<comment type="caution">
    <text evidence="6">The sequence shown here is derived from an EMBL/GenBank/DDBJ whole genome shotgun (WGS) entry which is preliminary data.</text>
</comment>
<dbReference type="Pfam" id="PF18603">
    <property type="entry name" value="LAL_C2"/>
    <property type="match status" value="1"/>
</dbReference>
<evidence type="ECO:0000256" key="2">
    <source>
        <dbReference type="ARBA" id="ARBA00022741"/>
    </source>
</evidence>
<dbReference type="EMBL" id="NOII01000003">
    <property type="protein sequence ID" value="OYD57788.1"/>
    <property type="molecule type" value="Genomic_DNA"/>
</dbReference>
<dbReference type="PANTHER" id="PTHR43585">
    <property type="entry name" value="FUMIPYRROLE BIOSYNTHESIS PROTEIN C"/>
    <property type="match status" value="1"/>
</dbReference>
<evidence type="ECO:0000259" key="5">
    <source>
        <dbReference type="PROSITE" id="PS50975"/>
    </source>
</evidence>
<dbReference type="Gene3D" id="3.30.470.20">
    <property type="entry name" value="ATP-grasp fold, B domain"/>
    <property type="match status" value="1"/>
</dbReference>
<dbReference type="GO" id="GO:0046872">
    <property type="term" value="F:metal ion binding"/>
    <property type="evidence" value="ECO:0007669"/>
    <property type="project" value="InterPro"/>
</dbReference>
<dbReference type="SMART" id="SM01209">
    <property type="entry name" value="GARS_A"/>
    <property type="match status" value="1"/>
</dbReference>
<name>A0A235F935_9BACL</name>
<dbReference type="Pfam" id="PF13535">
    <property type="entry name" value="ATP-grasp_4"/>
    <property type="match status" value="1"/>
</dbReference>
<keyword evidence="3 4" id="KW-0067">ATP-binding</keyword>
<dbReference type="PROSITE" id="PS50975">
    <property type="entry name" value="ATP_GRASP"/>
    <property type="match status" value="1"/>
</dbReference>
<evidence type="ECO:0000256" key="4">
    <source>
        <dbReference type="PROSITE-ProRule" id="PRU00409"/>
    </source>
</evidence>
<evidence type="ECO:0000256" key="1">
    <source>
        <dbReference type="ARBA" id="ARBA00022598"/>
    </source>
</evidence>
<evidence type="ECO:0000256" key="3">
    <source>
        <dbReference type="ARBA" id="ARBA00022840"/>
    </source>
</evidence>
<dbReference type="SUPFAM" id="SSF56059">
    <property type="entry name" value="Glutathione synthetase ATP-binding domain-like"/>
    <property type="match status" value="1"/>
</dbReference>
<dbReference type="OrthoDB" id="9803907at2"/>
<protein>
    <submittedName>
        <fullName evidence="6">Lactate dehydrogenase</fullName>
    </submittedName>
</protein>
<dbReference type="InterPro" id="IPR052032">
    <property type="entry name" value="ATP-dep_AA_Ligase"/>
</dbReference>
<dbReference type="GO" id="GO:0016874">
    <property type="term" value="F:ligase activity"/>
    <property type="evidence" value="ECO:0007669"/>
    <property type="project" value="UniProtKB-KW"/>
</dbReference>
<dbReference type="AlphaFoldDB" id="A0A235F935"/>
<feature type="domain" description="ATP-grasp" evidence="5">
    <location>
        <begin position="103"/>
        <end position="298"/>
    </location>
</feature>
<evidence type="ECO:0000313" key="6">
    <source>
        <dbReference type="EMBL" id="OYD57788.1"/>
    </source>
</evidence>
<evidence type="ECO:0000313" key="7">
    <source>
        <dbReference type="Proteomes" id="UP000215059"/>
    </source>
</evidence>
<organism evidence="6 7">
    <name type="scientific">Fictibacillus aquaticus</name>
    <dbReference type="NCBI Taxonomy" id="2021314"/>
    <lineage>
        <taxon>Bacteria</taxon>
        <taxon>Bacillati</taxon>
        <taxon>Bacillota</taxon>
        <taxon>Bacilli</taxon>
        <taxon>Bacillales</taxon>
        <taxon>Fictibacillaceae</taxon>
        <taxon>Fictibacillus</taxon>
    </lineage>
</organism>
<dbReference type="InterPro" id="IPR040570">
    <property type="entry name" value="LAL_C2"/>
</dbReference>